<evidence type="ECO:0008006" key="4">
    <source>
        <dbReference type="Google" id="ProtNLM"/>
    </source>
</evidence>
<name>A0A937UUK8_9ACTN</name>
<dbReference type="EMBL" id="JAEACQ010000313">
    <property type="protein sequence ID" value="MBL7632355.1"/>
    <property type="molecule type" value="Genomic_DNA"/>
</dbReference>
<evidence type="ECO:0000256" key="1">
    <source>
        <dbReference type="SAM" id="MobiDB-lite"/>
    </source>
</evidence>
<feature type="compositionally biased region" description="Gly residues" evidence="1">
    <location>
        <begin position="365"/>
        <end position="378"/>
    </location>
</feature>
<gene>
    <name evidence="2" type="ORF">I7412_35420</name>
</gene>
<protein>
    <recommendedName>
        <fullName evidence="4">ParB/Sulfiredoxin domain-containing protein</fullName>
    </recommendedName>
</protein>
<accession>A0A937UUK8</accession>
<proteinExistence type="predicted"/>
<organism evidence="2 3">
    <name type="scientific">Frankia nepalensis</name>
    <dbReference type="NCBI Taxonomy" id="1836974"/>
    <lineage>
        <taxon>Bacteria</taxon>
        <taxon>Bacillati</taxon>
        <taxon>Actinomycetota</taxon>
        <taxon>Actinomycetes</taxon>
        <taxon>Frankiales</taxon>
        <taxon>Frankiaceae</taxon>
        <taxon>Frankia</taxon>
    </lineage>
</organism>
<sequence>MNGGECMAGQWPIEERALDDLDLDLRNVRIPGGDLDEAAIINYLVEAAGLLELARSILRDGYIDNELPVVVDEGGRCVVLEGNRRVAALKAIHRPSLLGMAAPKIERHISRHRDADTPTEIRVMIVPSREAAQPLLARLHTRNPKKEWIREQKAIFYHAQLAQGMTVDALRARYPDEQGSTITSYIRMGEIRDVVRGLRFDDPDLARWVMNGQLKITSLEYAYERPKIQEALGLAFDKDGLLASKQMSEGQTQALIYLLRRFRARTLDTRSHELIAKYDAHTNFAEELRLIVIGAKGGATPTSGPNAGSTAGGGGAPSGQPGAGGSPVSGTAPGASGHPVPGTSSGGAAASGDGRGAGSATTVGGATGSTGGTGGSGAAPGSQPGARGPNRGDTHTKLNMDGFVYKGSSAGLRRRFEELRSLSVKEFPNAAHDLLRTVLECSIKDYFAASAQATAAQTTPAQPSKKPRMLKDCIDELAAAYQNDARMRNLINMIKHGGSTTATKYVGTAVSLNASNHEPDIVFDAKDVHEAWDKIKPILVEIVGK</sequence>
<dbReference type="AlphaFoldDB" id="A0A937UUK8"/>
<reference evidence="2" key="1">
    <citation type="submission" date="2020-12" db="EMBL/GenBank/DDBJ databases">
        <title>Genomic characterization of non-nitrogen-fixing Frankia strains.</title>
        <authorList>
            <person name="Carlos-Shanley C."/>
            <person name="Guerra T."/>
            <person name="Hahn D."/>
        </authorList>
    </citation>
    <scope>NUCLEOTIDE SEQUENCE</scope>
    <source>
        <strain evidence="2">CN6</strain>
    </source>
</reference>
<keyword evidence="3" id="KW-1185">Reference proteome</keyword>
<dbReference type="RefSeq" id="WP_203007094.1">
    <property type="nucleotide sequence ID" value="NZ_JADWYW010000941.1"/>
</dbReference>
<feature type="compositionally biased region" description="Low complexity" evidence="1">
    <location>
        <begin position="342"/>
        <end position="364"/>
    </location>
</feature>
<dbReference type="InterPro" id="IPR036086">
    <property type="entry name" value="ParB/Sulfiredoxin_sf"/>
</dbReference>
<dbReference type="Proteomes" id="UP000604475">
    <property type="component" value="Unassembled WGS sequence"/>
</dbReference>
<feature type="compositionally biased region" description="Gly residues" evidence="1">
    <location>
        <begin position="310"/>
        <end position="327"/>
    </location>
</feature>
<comment type="caution">
    <text evidence="2">The sequence shown here is derived from an EMBL/GenBank/DDBJ whole genome shotgun (WGS) entry which is preliminary data.</text>
</comment>
<dbReference type="SUPFAM" id="SSF110849">
    <property type="entry name" value="ParB/Sulfiredoxin"/>
    <property type="match status" value="1"/>
</dbReference>
<evidence type="ECO:0000313" key="3">
    <source>
        <dbReference type="Proteomes" id="UP000604475"/>
    </source>
</evidence>
<evidence type="ECO:0000313" key="2">
    <source>
        <dbReference type="EMBL" id="MBL7632355.1"/>
    </source>
</evidence>
<feature type="compositionally biased region" description="Low complexity" evidence="1">
    <location>
        <begin position="379"/>
        <end position="388"/>
    </location>
</feature>
<feature type="region of interest" description="Disordered" evidence="1">
    <location>
        <begin position="299"/>
        <end position="399"/>
    </location>
</feature>